<dbReference type="Proteomes" id="UP000029443">
    <property type="component" value="Unassembled WGS sequence"/>
</dbReference>
<sequence>MQRVKSEVTRGLRQQETNIHNQVWQAGFHDHAMRNEESLIRAARYIVANRLRAGLCRSVREYPHWDCVWV</sequence>
<dbReference type="Gene3D" id="3.30.70.1290">
    <property type="entry name" value="Transposase IS200-like"/>
    <property type="match status" value="1"/>
</dbReference>
<gene>
    <name evidence="1" type="ORF">T9A_00161</name>
</gene>
<dbReference type="InterPro" id="IPR036515">
    <property type="entry name" value="Transposase_17_sf"/>
</dbReference>
<keyword evidence="2" id="KW-1185">Reference proteome</keyword>
<name>A0ABR4WGW8_9GAMM</name>
<dbReference type="EMBL" id="ARXU01000001">
    <property type="protein sequence ID" value="KGD62841.1"/>
    <property type="molecule type" value="Genomic_DNA"/>
</dbReference>
<comment type="caution">
    <text evidence="1">The sequence shown here is derived from an EMBL/GenBank/DDBJ whole genome shotgun (WGS) entry which is preliminary data.</text>
</comment>
<dbReference type="SUPFAM" id="SSF143422">
    <property type="entry name" value="Transposase IS200-like"/>
    <property type="match status" value="1"/>
</dbReference>
<proteinExistence type="predicted"/>
<evidence type="ECO:0000313" key="1">
    <source>
        <dbReference type="EMBL" id="KGD62841.1"/>
    </source>
</evidence>
<evidence type="ECO:0008006" key="3">
    <source>
        <dbReference type="Google" id="ProtNLM"/>
    </source>
</evidence>
<evidence type="ECO:0000313" key="2">
    <source>
        <dbReference type="Proteomes" id="UP000029443"/>
    </source>
</evidence>
<accession>A0ABR4WGW8</accession>
<reference evidence="1 2" key="1">
    <citation type="submission" date="2012-09" db="EMBL/GenBank/DDBJ databases">
        <title>Genome Sequence of alkane-degrading Bacterium Alcanivorax jadensis T9.</title>
        <authorList>
            <person name="Lai Q."/>
            <person name="Shao Z."/>
        </authorList>
    </citation>
    <scope>NUCLEOTIDE SEQUENCE [LARGE SCALE GENOMIC DNA]</scope>
    <source>
        <strain evidence="1 2">T9</strain>
    </source>
</reference>
<organism evidence="1 2">
    <name type="scientific">Alcanivorax jadensis T9</name>
    <dbReference type="NCBI Taxonomy" id="1177181"/>
    <lineage>
        <taxon>Bacteria</taxon>
        <taxon>Pseudomonadati</taxon>
        <taxon>Pseudomonadota</taxon>
        <taxon>Gammaproteobacteria</taxon>
        <taxon>Oceanospirillales</taxon>
        <taxon>Alcanivoracaceae</taxon>
        <taxon>Alcanivorax</taxon>
    </lineage>
</organism>
<protein>
    <recommendedName>
        <fullName evidence="3">Transposase</fullName>
    </recommendedName>
</protein>